<evidence type="ECO:0000256" key="3">
    <source>
        <dbReference type="ARBA" id="ARBA00022692"/>
    </source>
</evidence>
<dbReference type="Gene3D" id="1.20.1740.10">
    <property type="entry name" value="Amino acid/polyamine transporter I"/>
    <property type="match status" value="1"/>
</dbReference>
<evidence type="ECO:0000313" key="8">
    <source>
        <dbReference type="EMBL" id="BBG26386.1"/>
    </source>
</evidence>
<keyword evidence="5 6" id="KW-0472">Membrane</keyword>
<accession>A0A510E1L9</accession>
<dbReference type="Proteomes" id="UP000322983">
    <property type="component" value="Chromosome"/>
</dbReference>
<dbReference type="GO" id="GO:0022857">
    <property type="term" value="F:transmembrane transporter activity"/>
    <property type="evidence" value="ECO:0007669"/>
    <property type="project" value="InterPro"/>
</dbReference>
<evidence type="ECO:0000256" key="5">
    <source>
        <dbReference type="ARBA" id="ARBA00023136"/>
    </source>
</evidence>
<dbReference type="Proteomes" id="UP000325030">
    <property type="component" value="Chromosome"/>
</dbReference>
<feature type="transmembrane region" description="Helical" evidence="6">
    <location>
        <begin position="39"/>
        <end position="56"/>
    </location>
</feature>
<dbReference type="GeneID" id="41717288"/>
<feature type="transmembrane region" description="Helical" evidence="6">
    <location>
        <begin position="269"/>
        <end position="292"/>
    </location>
</feature>
<feature type="transmembrane region" description="Helical" evidence="6">
    <location>
        <begin position="93"/>
        <end position="112"/>
    </location>
</feature>
<reference evidence="7 9" key="2">
    <citation type="journal article" date="2020" name="Int. J. Syst. Evol. Microbiol.">
        <title>Sulfuracidifex tepidarius gen. nov., sp. nov. and transfer of Sulfolobus metallicus Huber and Stetter 1992 to the genus Sulfuracidifex as Sulfuracidifex metallicus comb. nov.</title>
        <authorList>
            <person name="Itoh T."/>
            <person name="Miura T."/>
            <person name="Sakai H.D."/>
            <person name="Kato S."/>
            <person name="Ohkuma M."/>
            <person name="Takashina T."/>
        </authorList>
    </citation>
    <scope>NUCLEOTIDE SEQUENCE [LARGE SCALE GENOMIC DNA]</scope>
    <source>
        <strain evidence="7 9">IC-006</strain>
        <strain evidence="8">IC-007</strain>
    </source>
</reference>
<evidence type="ECO:0000313" key="7">
    <source>
        <dbReference type="EMBL" id="BBG23639.1"/>
    </source>
</evidence>
<feature type="transmembrane region" description="Helical" evidence="6">
    <location>
        <begin position="118"/>
        <end position="137"/>
    </location>
</feature>
<gene>
    <name evidence="7" type="ORF">IC006_0927</name>
    <name evidence="8" type="ORF">IC007_0894</name>
</gene>
<organism evidence="7 9">
    <name type="scientific">Sulfuracidifex tepidarius</name>
    <dbReference type="NCBI Taxonomy" id="1294262"/>
    <lineage>
        <taxon>Archaea</taxon>
        <taxon>Thermoproteota</taxon>
        <taxon>Thermoprotei</taxon>
        <taxon>Sulfolobales</taxon>
        <taxon>Sulfolobaceae</taxon>
        <taxon>Sulfuracidifex</taxon>
    </lineage>
</organism>
<name>A0A510DTZ2_9CREN</name>
<dbReference type="PIRSF" id="PIRSF006060">
    <property type="entry name" value="AA_transporter"/>
    <property type="match status" value="1"/>
</dbReference>
<dbReference type="Pfam" id="PF13520">
    <property type="entry name" value="AA_permease_2"/>
    <property type="match status" value="1"/>
</dbReference>
<dbReference type="OrthoDB" id="43026at2157"/>
<evidence type="ECO:0008006" key="11">
    <source>
        <dbReference type="Google" id="ProtNLM"/>
    </source>
</evidence>
<dbReference type="KEGG" id="step:IC006_0927"/>
<feature type="transmembrane region" description="Helical" evidence="6">
    <location>
        <begin position="149"/>
        <end position="171"/>
    </location>
</feature>
<dbReference type="PANTHER" id="PTHR42770:SF11">
    <property type="entry name" value="INNER MEMBRANE TRANSPORT PROTEIN YBAT"/>
    <property type="match status" value="1"/>
</dbReference>
<keyword evidence="9" id="KW-1185">Reference proteome</keyword>
<reference evidence="10" key="1">
    <citation type="submission" date="2018-09" db="EMBL/GenBank/DDBJ databases">
        <title>Complete Genome Sequencing of Sulfolobus sp. JCM 16834.</title>
        <authorList>
            <person name="Kato S."/>
            <person name="Itoh T."/>
            <person name="Ohkuma M."/>
        </authorList>
    </citation>
    <scope>NUCLEOTIDE SEQUENCE [LARGE SCALE GENOMIC DNA]</scope>
    <source>
        <strain evidence="10">IC-007</strain>
    </source>
</reference>
<dbReference type="InterPro" id="IPR050367">
    <property type="entry name" value="APC_superfamily"/>
</dbReference>
<evidence type="ECO:0000313" key="9">
    <source>
        <dbReference type="Proteomes" id="UP000322983"/>
    </source>
</evidence>
<feature type="transmembrane region" description="Helical" evidence="6">
    <location>
        <begin position="369"/>
        <end position="387"/>
    </location>
</feature>
<accession>A0A510DTZ2</accession>
<evidence type="ECO:0000256" key="1">
    <source>
        <dbReference type="ARBA" id="ARBA00004651"/>
    </source>
</evidence>
<protein>
    <recommendedName>
        <fullName evidence="11">Amino acid permease/ SLC12A domain-containing protein</fullName>
    </recommendedName>
</protein>
<dbReference type="PANTHER" id="PTHR42770">
    <property type="entry name" value="AMINO ACID TRANSPORTER-RELATED"/>
    <property type="match status" value="1"/>
</dbReference>
<feature type="transmembrane region" description="Helical" evidence="6">
    <location>
        <begin position="183"/>
        <end position="201"/>
    </location>
</feature>
<proteinExistence type="predicted"/>
<evidence type="ECO:0000256" key="4">
    <source>
        <dbReference type="ARBA" id="ARBA00022989"/>
    </source>
</evidence>
<feature type="transmembrane region" description="Helical" evidence="6">
    <location>
        <begin position="221"/>
        <end position="241"/>
    </location>
</feature>
<dbReference type="AlphaFoldDB" id="A0A510DTZ2"/>
<feature type="transmembrane region" description="Helical" evidence="6">
    <location>
        <begin position="313"/>
        <end position="329"/>
    </location>
</feature>
<comment type="subcellular location">
    <subcellularLocation>
        <location evidence="1">Cell membrane</location>
        <topology evidence="1">Multi-pass membrane protein</topology>
    </subcellularLocation>
</comment>
<evidence type="ECO:0000256" key="2">
    <source>
        <dbReference type="ARBA" id="ARBA00022475"/>
    </source>
</evidence>
<feature type="transmembrane region" description="Helical" evidence="6">
    <location>
        <begin position="12"/>
        <end position="33"/>
    </location>
</feature>
<dbReference type="EMBL" id="AP018930">
    <property type="protein sequence ID" value="BBG26386.1"/>
    <property type="molecule type" value="Genomic_DNA"/>
</dbReference>
<sequence length="422" mass="44962">MQRSKKLSFFQALSIGLGNIIGAGIFIMAGASISSAGPSAIIAFVVTAVYASLVGLNNAELSSDFPSVEGGVYSFTNLTMGETMGFLVGWFRLIAYSISGAATALGFSGYLVSLGLPTVLYFPFAVILILVLALVDYHGLRLAAIIESLLVVINIVGLIAFIASSTLISGFREENFAPFLPHGVLGLLVASNIAFFAYSGFNTIATLTPSVENGERTVPKAIIASLMISSSLYMLVTFSMIDSLYWTKFGTASDPLSLVLESIRTPLPLLYFIDATALIAATTVTLSIIIAAERTMDQMVMDSMLPRFLKGKKETLIVIVSVMLASLSLGNVESIALASNFGIVFSYALSGIQVAIARKRGIKGKFRSPLFPFIQIASVILSLVFMVSLGSDALIIGTITLIIGLVLFTFHKEFIKHEGHSV</sequence>
<feature type="transmembrane region" description="Helical" evidence="6">
    <location>
        <begin position="393"/>
        <end position="410"/>
    </location>
</feature>
<evidence type="ECO:0000313" key="10">
    <source>
        <dbReference type="Proteomes" id="UP000325030"/>
    </source>
</evidence>
<keyword evidence="3 6" id="KW-0812">Transmembrane</keyword>
<dbReference type="STRING" id="1294262.GCA_001316085_02771"/>
<evidence type="ECO:0000256" key="6">
    <source>
        <dbReference type="SAM" id="Phobius"/>
    </source>
</evidence>
<keyword evidence="4 6" id="KW-1133">Transmembrane helix</keyword>
<feature type="transmembrane region" description="Helical" evidence="6">
    <location>
        <begin position="335"/>
        <end position="357"/>
    </location>
</feature>
<keyword evidence="2" id="KW-1003">Cell membrane</keyword>
<dbReference type="RefSeq" id="WP_054846696.1">
    <property type="nucleotide sequence ID" value="NZ_AP018929.1"/>
</dbReference>
<dbReference type="GO" id="GO:0005886">
    <property type="term" value="C:plasma membrane"/>
    <property type="evidence" value="ECO:0007669"/>
    <property type="project" value="UniProtKB-SubCell"/>
</dbReference>
<dbReference type="InterPro" id="IPR002293">
    <property type="entry name" value="AA/rel_permease1"/>
</dbReference>
<dbReference type="EMBL" id="AP018929">
    <property type="protein sequence ID" value="BBG23639.1"/>
    <property type="molecule type" value="Genomic_DNA"/>
</dbReference>